<protein>
    <submittedName>
        <fullName evidence="1">Uncharacterized protein</fullName>
    </submittedName>
</protein>
<comment type="caution">
    <text evidence="1">The sequence shown here is derived from an EMBL/GenBank/DDBJ whole genome shotgun (WGS) entry which is preliminary data.</text>
</comment>
<proteinExistence type="predicted"/>
<sequence>MNSCSRNPDHRSELSSALLLARLLAEREAYDSSRGKLAFPQEGP</sequence>
<evidence type="ECO:0000313" key="2">
    <source>
        <dbReference type="Proteomes" id="UP000294832"/>
    </source>
</evidence>
<accession>A0A4R2FD13</accession>
<organism evidence="1 2">
    <name type="scientific">Shewanella fodinae</name>
    <dbReference type="NCBI Taxonomy" id="552357"/>
    <lineage>
        <taxon>Bacteria</taxon>
        <taxon>Pseudomonadati</taxon>
        <taxon>Pseudomonadota</taxon>
        <taxon>Gammaproteobacteria</taxon>
        <taxon>Alteromonadales</taxon>
        <taxon>Shewanellaceae</taxon>
        <taxon>Shewanella</taxon>
    </lineage>
</organism>
<dbReference type="AlphaFoldDB" id="A0A4R2FD13"/>
<reference evidence="1 2" key="1">
    <citation type="submission" date="2019-03" db="EMBL/GenBank/DDBJ databases">
        <title>Freshwater and sediment microbial communities from various areas in North America, analyzing microbe dynamics in response to fracking.</title>
        <authorList>
            <person name="Lamendella R."/>
        </authorList>
    </citation>
    <scope>NUCLEOTIDE SEQUENCE [LARGE SCALE GENOMIC DNA]</scope>
    <source>
        <strain evidence="1 2">74A</strain>
    </source>
</reference>
<keyword evidence="2" id="KW-1185">Reference proteome</keyword>
<dbReference type="EMBL" id="SLWF01000013">
    <property type="protein sequence ID" value="TCN84001.1"/>
    <property type="molecule type" value="Genomic_DNA"/>
</dbReference>
<evidence type="ECO:0000313" key="1">
    <source>
        <dbReference type="EMBL" id="TCN84001.1"/>
    </source>
</evidence>
<dbReference type="Proteomes" id="UP000294832">
    <property type="component" value="Unassembled WGS sequence"/>
</dbReference>
<gene>
    <name evidence="1" type="ORF">EDC91_11394</name>
</gene>
<name>A0A4R2FD13_9GAMM</name>